<name>A0ABV5F876_9FLAO</name>
<dbReference type="Proteomes" id="UP001589585">
    <property type="component" value="Unassembled WGS sequence"/>
</dbReference>
<keyword evidence="1" id="KW-1133">Transmembrane helix</keyword>
<reference evidence="3 4" key="1">
    <citation type="submission" date="2024-09" db="EMBL/GenBank/DDBJ databases">
        <authorList>
            <person name="Sun Q."/>
            <person name="Mori K."/>
        </authorList>
    </citation>
    <scope>NUCLEOTIDE SEQUENCE [LARGE SCALE GENOMIC DNA]</scope>
    <source>
        <strain evidence="3 4">CECT 8622</strain>
    </source>
</reference>
<feature type="transmembrane region" description="Helical" evidence="1">
    <location>
        <begin position="43"/>
        <end position="65"/>
    </location>
</feature>
<organism evidence="3 4">
    <name type="scientific">Mariniflexile ostreae</name>
    <dbReference type="NCBI Taxonomy" id="1520892"/>
    <lineage>
        <taxon>Bacteria</taxon>
        <taxon>Pseudomonadati</taxon>
        <taxon>Bacteroidota</taxon>
        <taxon>Flavobacteriia</taxon>
        <taxon>Flavobacteriales</taxon>
        <taxon>Flavobacteriaceae</taxon>
        <taxon>Mariniflexile</taxon>
    </lineage>
</organism>
<keyword evidence="4" id="KW-1185">Reference proteome</keyword>
<evidence type="ECO:0000313" key="3">
    <source>
        <dbReference type="EMBL" id="MFB9055646.1"/>
    </source>
</evidence>
<feature type="transmembrane region" description="Helical" evidence="1">
    <location>
        <begin position="77"/>
        <end position="98"/>
    </location>
</feature>
<comment type="caution">
    <text evidence="3">The sequence shown here is derived from an EMBL/GenBank/DDBJ whole genome shotgun (WGS) entry which is preliminary data.</text>
</comment>
<dbReference type="RefSeq" id="WP_379859838.1">
    <property type="nucleotide sequence ID" value="NZ_JBHMFC010000009.1"/>
</dbReference>
<gene>
    <name evidence="3" type="ORF">ACFFU9_02735</name>
</gene>
<evidence type="ECO:0000259" key="2">
    <source>
        <dbReference type="Pfam" id="PF20584"/>
    </source>
</evidence>
<protein>
    <submittedName>
        <fullName evidence="3">DUF6787 family protein</fullName>
    </submittedName>
</protein>
<keyword evidence="1" id="KW-0472">Membrane</keyword>
<sequence length="164" mass="19622">MKTFKDNWDIKKNWQLVFPFLGIVALGYSAYRLSYVFLRDSPIAYTLLLTTVLFFVFLKLVLFIFKKLEKKWPVTYRWELISIFLVFAITGSSSVFIGKPLIKLAGINKENLHIVAYWVLYTLIGFIFYQVLLVLIGWLFGQYRFFWDFEKKMLRRIGLKRFID</sequence>
<evidence type="ECO:0000313" key="4">
    <source>
        <dbReference type="Proteomes" id="UP001589585"/>
    </source>
</evidence>
<dbReference type="Pfam" id="PF20584">
    <property type="entry name" value="DUF6787"/>
    <property type="match status" value="1"/>
</dbReference>
<feature type="transmembrane region" description="Helical" evidence="1">
    <location>
        <begin position="12"/>
        <end position="31"/>
    </location>
</feature>
<keyword evidence="1" id="KW-0812">Transmembrane</keyword>
<evidence type="ECO:0000256" key="1">
    <source>
        <dbReference type="SAM" id="Phobius"/>
    </source>
</evidence>
<accession>A0ABV5F876</accession>
<feature type="transmembrane region" description="Helical" evidence="1">
    <location>
        <begin position="118"/>
        <end position="146"/>
    </location>
</feature>
<dbReference type="EMBL" id="JBHMFC010000009">
    <property type="protein sequence ID" value="MFB9055646.1"/>
    <property type="molecule type" value="Genomic_DNA"/>
</dbReference>
<proteinExistence type="predicted"/>
<dbReference type="InterPro" id="IPR046714">
    <property type="entry name" value="DUF6787"/>
</dbReference>
<feature type="domain" description="DUF6787" evidence="2">
    <location>
        <begin position="83"/>
        <end position="159"/>
    </location>
</feature>